<dbReference type="Proteomes" id="UP000827138">
    <property type="component" value="Chromosome"/>
</dbReference>
<dbReference type="RefSeq" id="WP_220650359.1">
    <property type="nucleotide sequence ID" value="NZ_CP080647.1"/>
</dbReference>
<feature type="compositionally biased region" description="Basic residues" evidence="1">
    <location>
        <begin position="24"/>
        <end position="34"/>
    </location>
</feature>
<evidence type="ECO:0000313" key="3">
    <source>
        <dbReference type="Proteomes" id="UP000827138"/>
    </source>
</evidence>
<dbReference type="EMBL" id="CP080647">
    <property type="protein sequence ID" value="QYX81792.1"/>
    <property type="molecule type" value="Genomic_DNA"/>
</dbReference>
<name>A0ABX8Y1T2_9ACTN</name>
<feature type="region of interest" description="Disordered" evidence="1">
    <location>
        <begin position="1"/>
        <end position="39"/>
    </location>
</feature>
<protein>
    <submittedName>
        <fullName evidence="2">Uncharacterized protein</fullName>
    </submittedName>
</protein>
<reference evidence="2 3" key="1">
    <citation type="submission" date="2021-08" db="EMBL/GenBank/DDBJ databases">
        <authorList>
            <person name="Ping M."/>
        </authorList>
    </citation>
    <scope>NUCLEOTIDE SEQUENCE [LARGE SCALE GENOMIC DNA]</scope>
    <source>
        <strain evidence="2 3">MG28</strain>
    </source>
</reference>
<proteinExistence type="predicted"/>
<accession>A0ABX8Y1T2</accession>
<evidence type="ECO:0000256" key="1">
    <source>
        <dbReference type="SAM" id="MobiDB-lite"/>
    </source>
</evidence>
<keyword evidence="3" id="KW-1185">Reference proteome</keyword>
<sequence length="102" mass="10745">MTGGFVKMSCSPRTPPGSPSPSARLHRLPLGRRGRLGEPETIELGGDWVRSGFTANGIARTPDGSGLLVTDGDAPALVGRTLHVVQPTPNRWTSSDRTGRNA</sequence>
<gene>
    <name evidence="2" type="ORF">K1J60_39195</name>
</gene>
<organism evidence="2 3">
    <name type="scientific">Streptomyces akebiae</name>
    <dbReference type="NCBI Taxonomy" id="2865673"/>
    <lineage>
        <taxon>Bacteria</taxon>
        <taxon>Bacillati</taxon>
        <taxon>Actinomycetota</taxon>
        <taxon>Actinomycetes</taxon>
        <taxon>Kitasatosporales</taxon>
        <taxon>Streptomycetaceae</taxon>
        <taxon>Streptomyces</taxon>
    </lineage>
</organism>
<evidence type="ECO:0000313" key="2">
    <source>
        <dbReference type="EMBL" id="QYX81792.1"/>
    </source>
</evidence>